<feature type="region of interest" description="Phosphopantothenate--cysteine ligase" evidence="3">
    <location>
        <begin position="193"/>
        <end position="412"/>
    </location>
</feature>
<feature type="binding site" evidence="3">
    <location>
        <position position="291"/>
    </location>
    <ligand>
        <name>CTP</name>
        <dbReference type="ChEBI" id="CHEBI:37563"/>
    </ligand>
</feature>
<dbReference type="NCBIfam" id="TIGR00521">
    <property type="entry name" value="coaBC_dfp"/>
    <property type="match status" value="1"/>
</dbReference>
<dbReference type="InterPro" id="IPR003382">
    <property type="entry name" value="Flavoprotein"/>
</dbReference>
<reference evidence="7 8" key="1">
    <citation type="submission" date="2014-12" db="EMBL/GenBank/DDBJ databases">
        <title>Draft genome sequence of Cohnella kolymensis strain B-2846.</title>
        <authorList>
            <person name="Karlyshev A.V."/>
            <person name="Kudryashova E.B."/>
        </authorList>
    </citation>
    <scope>NUCLEOTIDE SEQUENCE [LARGE SCALE GENOMIC DNA]</scope>
    <source>
        <strain evidence="7 8">VKM B-2846</strain>
    </source>
</reference>
<dbReference type="PANTHER" id="PTHR14359:SF6">
    <property type="entry name" value="PHOSPHOPANTOTHENOYLCYSTEINE DECARBOXYLASE"/>
    <property type="match status" value="1"/>
</dbReference>
<keyword evidence="3" id="KW-0511">Multifunctional enzyme</keyword>
<keyword evidence="3 4" id="KW-0288">FMN</keyword>
<comment type="function">
    <text evidence="3">Catalyzes two sequential steps in the biosynthesis of coenzyme A. In the first step cysteine is conjugated to 4'-phosphopantothenate to form 4-phosphopantothenoylcysteine. In the second step the latter compound is decarboxylated to form 4'-phosphopantotheine.</text>
</comment>
<dbReference type="InterPro" id="IPR007085">
    <property type="entry name" value="DNA/pantothenate-metab_flavo_C"/>
</dbReference>
<accession>A0ABR5A471</accession>
<keyword evidence="3" id="KW-0460">Magnesium</keyword>
<evidence type="ECO:0000313" key="7">
    <source>
        <dbReference type="EMBL" id="KIL35232.1"/>
    </source>
</evidence>
<evidence type="ECO:0000259" key="5">
    <source>
        <dbReference type="Pfam" id="PF02441"/>
    </source>
</evidence>
<comment type="similarity">
    <text evidence="3 4">In the N-terminal section; belongs to the HFCD (homo-oligomeric flavin containing Cys decarboxylase) superfamily.</text>
</comment>
<feature type="domain" description="DNA/pantothenate metabolism flavoprotein C-terminal" evidence="6">
    <location>
        <begin position="188"/>
        <end position="403"/>
    </location>
</feature>
<protein>
    <recommendedName>
        <fullName evidence="3">Coenzyme A biosynthesis bifunctional protein CoaBC</fullName>
    </recommendedName>
    <alternativeName>
        <fullName evidence="3">DNA/pantothenate metabolism flavoprotein</fullName>
    </alternativeName>
    <alternativeName>
        <fullName evidence="3">Phosphopantothenoylcysteine synthetase/decarboxylase</fullName>
        <shortName evidence="3">PPCS-PPCDC</shortName>
    </alternativeName>
    <domain>
        <recommendedName>
            <fullName evidence="3">Phosphopantothenoylcysteine decarboxylase</fullName>
            <shortName evidence="3">PPC decarboxylase</shortName>
            <shortName evidence="3">PPC-DC</shortName>
            <ecNumber evidence="3">4.1.1.36</ecNumber>
        </recommendedName>
        <alternativeName>
            <fullName evidence="3">CoaC</fullName>
        </alternativeName>
    </domain>
    <domain>
        <recommendedName>
            <fullName evidence="3">Phosphopantothenate--cysteine ligase</fullName>
            <ecNumber evidence="3">6.3.2.5</ecNumber>
        </recommendedName>
        <alternativeName>
            <fullName evidence="3">CoaB</fullName>
        </alternativeName>
        <alternativeName>
            <fullName evidence="3">Phosphopantothenoylcysteine synthetase</fullName>
            <shortName evidence="3">PPC synthetase</shortName>
            <shortName evidence="3">PPC-S</shortName>
        </alternativeName>
    </domain>
</protein>
<comment type="catalytic activity">
    <reaction evidence="3 4">
        <text>(R)-4'-phosphopantothenate + L-cysteine + CTP = N-[(R)-4-phosphopantothenoyl]-L-cysteine + CMP + diphosphate + H(+)</text>
        <dbReference type="Rhea" id="RHEA:19397"/>
        <dbReference type="ChEBI" id="CHEBI:10986"/>
        <dbReference type="ChEBI" id="CHEBI:15378"/>
        <dbReference type="ChEBI" id="CHEBI:33019"/>
        <dbReference type="ChEBI" id="CHEBI:35235"/>
        <dbReference type="ChEBI" id="CHEBI:37563"/>
        <dbReference type="ChEBI" id="CHEBI:59458"/>
        <dbReference type="ChEBI" id="CHEBI:60377"/>
        <dbReference type="EC" id="6.3.2.5"/>
    </reaction>
</comment>
<evidence type="ECO:0000313" key="8">
    <source>
        <dbReference type="Proteomes" id="UP000054526"/>
    </source>
</evidence>
<comment type="catalytic activity">
    <reaction evidence="3 4">
        <text>N-[(R)-4-phosphopantothenoyl]-L-cysteine + H(+) = (R)-4'-phosphopantetheine + CO2</text>
        <dbReference type="Rhea" id="RHEA:16793"/>
        <dbReference type="ChEBI" id="CHEBI:15378"/>
        <dbReference type="ChEBI" id="CHEBI:16526"/>
        <dbReference type="ChEBI" id="CHEBI:59458"/>
        <dbReference type="ChEBI" id="CHEBI:61723"/>
        <dbReference type="EC" id="4.1.1.36"/>
    </reaction>
</comment>
<comment type="similarity">
    <text evidence="3 4">In the C-terminal section; belongs to the PPC synthetase family.</text>
</comment>
<keyword evidence="3 4" id="KW-0285">Flavoprotein</keyword>
<keyword evidence="3 4" id="KW-0436">Ligase</keyword>
<feature type="binding site" evidence="3">
    <location>
        <position position="331"/>
    </location>
    <ligand>
        <name>CTP</name>
        <dbReference type="ChEBI" id="CHEBI:37563"/>
    </ligand>
</feature>
<evidence type="ECO:0000256" key="4">
    <source>
        <dbReference type="RuleBase" id="RU364078"/>
    </source>
</evidence>
<dbReference type="SUPFAM" id="SSF102645">
    <property type="entry name" value="CoaB-like"/>
    <property type="match status" value="1"/>
</dbReference>
<dbReference type="InterPro" id="IPR036551">
    <property type="entry name" value="Flavin_trans-like"/>
</dbReference>
<feature type="domain" description="Flavoprotein" evidence="5">
    <location>
        <begin position="8"/>
        <end position="181"/>
    </location>
</feature>
<dbReference type="Gene3D" id="3.40.50.10300">
    <property type="entry name" value="CoaB-like"/>
    <property type="match status" value="1"/>
</dbReference>
<feature type="binding site" evidence="3">
    <location>
        <position position="349"/>
    </location>
    <ligand>
        <name>CTP</name>
        <dbReference type="ChEBI" id="CHEBI:37563"/>
    </ligand>
</feature>
<dbReference type="InterPro" id="IPR005252">
    <property type="entry name" value="CoaBC"/>
</dbReference>
<keyword evidence="3" id="KW-0479">Metal-binding</keyword>
<dbReference type="Pfam" id="PF04127">
    <property type="entry name" value="DFP"/>
    <property type="match status" value="1"/>
</dbReference>
<dbReference type="EC" id="6.3.2.5" evidence="3"/>
<dbReference type="PANTHER" id="PTHR14359">
    <property type="entry name" value="HOMO-OLIGOMERIC FLAVIN CONTAINING CYS DECARBOXYLASE FAMILY"/>
    <property type="match status" value="1"/>
</dbReference>
<keyword evidence="2 3" id="KW-0456">Lyase</keyword>
<dbReference type="EMBL" id="JXAL01000023">
    <property type="protein sequence ID" value="KIL35232.1"/>
    <property type="molecule type" value="Genomic_DNA"/>
</dbReference>
<comment type="cofactor">
    <cofactor evidence="3">
        <name>FMN</name>
        <dbReference type="ChEBI" id="CHEBI:58210"/>
    </cofactor>
    <text evidence="3">Binds 1 FMN per subunit.</text>
</comment>
<comment type="pathway">
    <text evidence="3 4">Cofactor biosynthesis; coenzyme A biosynthesis; CoA from (R)-pantothenate: step 2/5.</text>
</comment>
<comment type="cofactor">
    <cofactor evidence="3">
        <name>Mg(2+)</name>
        <dbReference type="ChEBI" id="CHEBI:18420"/>
    </cofactor>
</comment>
<dbReference type="Proteomes" id="UP000054526">
    <property type="component" value="Unassembled WGS sequence"/>
</dbReference>
<keyword evidence="1 3" id="KW-0210">Decarboxylase</keyword>
<comment type="caution">
    <text evidence="7">The sequence shown here is derived from an EMBL/GenBank/DDBJ whole genome shotgun (WGS) entry which is preliminary data.</text>
</comment>
<sequence>MDKPLSGKTILLGISGGIAAYKAATLCSRLISLGASVRVIMTEGATRFITPLTLQTLSRHPVATDVFDERDASIVQHIDWADAADLVVVAPATANILSKLANGLADDMLSTTLLAATAPVLVAPAMNVHMWEHPAVVENVNKLAARGVTFVEPGTGQLACGYVGKGRLAEPDEIAGAVVAMLAGPRPLAGRSVLITAGGTVERIDPVRYISNDSSGKMGFALAEAARASGADVTLICGRTDSAAPSGVKAIKVNSAVEMYEAVMERLPQTDVVIKAAAVADYRPKETADHKIKKSAETISLELIRNPDILQSIGEWKSGNKGSNGLFVVGFAAETTDVERHAVDKLNRKKCDLMIANDVSREGAGFGSDTNIVSVYDTRGLVENMPQMSKREVANRIMELIAQRLPMKGSGV</sequence>
<organism evidence="7 8">
    <name type="scientific">Cohnella kolymensis</name>
    <dbReference type="NCBI Taxonomy" id="1590652"/>
    <lineage>
        <taxon>Bacteria</taxon>
        <taxon>Bacillati</taxon>
        <taxon>Bacillota</taxon>
        <taxon>Bacilli</taxon>
        <taxon>Bacillales</taxon>
        <taxon>Paenibacillaceae</taxon>
        <taxon>Cohnella</taxon>
    </lineage>
</organism>
<dbReference type="InterPro" id="IPR035929">
    <property type="entry name" value="CoaB-like_sf"/>
</dbReference>
<gene>
    <name evidence="3" type="primary">coaBC</name>
    <name evidence="7" type="ORF">SD71_14380</name>
</gene>
<feature type="binding site" evidence="3">
    <location>
        <position position="345"/>
    </location>
    <ligand>
        <name>CTP</name>
        <dbReference type="ChEBI" id="CHEBI:37563"/>
    </ligand>
</feature>
<comment type="pathway">
    <text evidence="3 4">Cofactor biosynthesis; coenzyme A biosynthesis; CoA from (R)-pantothenate: step 3/5.</text>
</comment>
<feature type="binding site" evidence="3">
    <location>
        <begin position="307"/>
        <end position="310"/>
    </location>
    <ligand>
        <name>CTP</name>
        <dbReference type="ChEBI" id="CHEBI:37563"/>
    </ligand>
</feature>
<name>A0ABR5A471_9BACL</name>
<comment type="function">
    <text evidence="4">Catalyzes two steps in the biosynthesis of coenzyme A. In the first step cysteine is conjugated to 4'-phosphopantothenate to form 4-phosphopantothenoylcysteine, in the latter compound is decarboxylated to form 4'-phosphopantotheine.</text>
</comment>
<feature type="region of interest" description="Phosphopantothenoylcysteine decarboxylase" evidence="3">
    <location>
        <begin position="1"/>
        <end position="192"/>
    </location>
</feature>
<proteinExistence type="inferred from homology"/>
<evidence type="ECO:0000256" key="2">
    <source>
        <dbReference type="ARBA" id="ARBA00023239"/>
    </source>
</evidence>
<dbReference type="SUPFAM" id="SSF52507">
    <property type="entry name" value="Homo-oligomeric flavin-containing Cys decarboxylases, HFCD"/>
    <property type="match status" value="1"/>
</dbReference>
<comment type="caution">
    <text evidence="3">Lacks conserved residue(s) required for the propagation of feature annotation.</text>
</comment>
<keyword evidence="8" id="KW-1185">Reference proteome</keyword>
<evidence type="ECO:0000259" key="6">
    <source>
        <dbReference type="Pfam" id="PF04127"/>
    </source>
</evidence>
<feature type="binding site" evidence="3">
    <location>
        <position position="281"/>
    </location>
    <ligand>
        <name>CTP</name>
        <dbReference type="ChEBI" id="CHEBI:37563"/>
    </ligand>
</feature>
<dbReference type="Gene3D" id="3.40.50.1950">
    <property type="entry name" value="Flavin prenyltransferase-like"/>
    <property type="match status" value="1"/>
</dbReference>
<dbReference type="HAMAP" id="MF_02225">
    <property type="entry name" value="CoaBC"/>
    <property type="match status" value="1"/>
</dbReference>
<evidence type="ECO:0000256" key="1">
    <source>
        <dbReference type="ARBA" id="ARBA00022793"/>
    </source>
</evidence>
<dbReference type="Pfam" id="PF02441">
    <property type="entry name" value="Flavoprotein"/>
    <property type="match status" value="1"/>
</dbReference>
<dbReference type="RefSeq" id="WP_041064509.1">
    <property type="nucleotide sequence ID" value="NZ_JXAL01000023.1"/>
</dbReference>
<dbReference type="EC" id="4.1.1.36" evidence="3"/>
<feature type="active site" description="Proton donor" evidence="3">
    <location>
        <position position="160"/>
    </location>
</feature>
<evidence type="ECO:0000256" key="3">
    <source>
        <dbReference type="HAMAP-Rule" id="MF_02225"/>
    </source>
</evidence>